<dbReference type="AlphaFoldDB" id="A0A1H0BWG5"/>
<dbReference type="EMBL" id="FNHI01000028">
    <property type="protein sequence ID" value="SDN50021.1"/>
    <property type="molecule type" value="Genomic_DNA"/>
</dbReference>
<keyword evidence="1" id="KW-0472">Membrane</keyword>
<protein>
    <submittedName>
        <fullName evidence="2">Uncharacterized protein</fullName>
    </submittedName>
</protein>
<evidence type="ECO:0000256" key="1">
    <source>
        <dbReference type="SAM" id="Phobius"/>
    </source>
</evidence>
<sequence length="55" mass="5774">MPLIAFALEEFVQWRFGLMGVIGLGLLSFGLRARNAACTGVGSVVLALLLHSASV</sequence>
<reference evidence="3" key="1">
    <citation type="submission" date="2016-10" db="EMBL/GenBank/DDBJ databases">
        <authorList>
            <person name="Varghese N."/>
            <person name="Submissions S."/>
        </authorList>
    </citation>
    <scope>NUCLEOTIDE SEQUENCE [LARGE SCALE GENOMIC DNA]</scope>
    <source>
        <strain evidence="3">CGMCC 4.7042</strain>
    </source>
</reference>
<keyword evidence="3" id="KW-1185">Reference proteome</keyword>
<proteinExistence type="predicted"/>
<keyword evidence="1" id="KW-1133">Transmembrane helix</keyword>
<feature type="transmembrane region" description="Helical" evidence="1">
    <location>
        <begin position="12"/>
        <end position="29"/>
    </location>
</feature>
<dbReference type="GeneID" id="96657153"/>
<dbReference type="Proteomes" id="UP000199063">
    <property type="component" value="Unassembled WGS sequence"/>
</dbReference>
<name>A0A1H0BWG5_9ACTN</name>
<gene>
    <name evidence="2" type="ORF">SAMN05444921_12877</name>
</gene>
<evidence type="ECO:0000313" key="3">
    <source>
        <dbReference type="Proteomes" id="UP000199063"/>
    </source>
</evidence>
<keyword evidence="1" id="KW-0812">Transmembrane</keyword>
<accession>A0A1H0BWG5</accession>
<dbReference type="STRING" id="1196353.SAMN05444921_12877"/>
<organism evidence="2 3">
    <name type="scientific">Streptomyces wuyuanensis</name>
    <dbReference type="NCBI Taxonomy" id="1196353"/>
    <lineage>
        <taxon>Bacteria</taxon>
        <taxon>Bacillati</taxon>
        <taxon>Actinomycetota</taxon>
        <taxon>Actinomycetes</taxon>
        <taxon>Kitasatosporales</taxon>
        <taxon>Streptomycetaceae</taxon>
        <taxon>Streptomyces</taxon>
    </lineage>
</organism>
<dbReference type="RefSeq" id="WP_167746140.1">
    <property type="nucleotide sequence ID" value="NZ_CBDRGB010000015.1"/>
</dbReference>
<evidence type="ECO:0000313" key="2">
    <source>
        <dbReference type="EMBL" id="SDN50021.1"/>
    </source>
</evidence>